<dbReference type="EMBL" id="BMAO01033504">
    <property type="protein sequence ID" value="GFQ90011.1"/>
    <property type="molecule type" value="Genomic_DNA"/>
</dbReference>
<dbReference type="Proteomes" id="UP000887116">
    <property type="component" value="Unassembled WGS sequence"/>
</dbReference>
<dbReference type="AlphaFoldDB" id="A0A8X6FVW7"/>
<keyword evidence="3" id="KW-1185">Reference proteome</keyword>
<evidence type="ECO:0000256" key="1">
    <source>
        <dbReference type="SAM" id="MobiDB-lite"/>
    </source>
</evidence>
<protein>
    <submittedName>
        <fullName evidence="2">Uncharacterized protein</fullName>
    </submittedName>
</protein>
<proteinExistence type="predicted"/>
<comment type="caution">
    <text evidence="2">The sequence shown here is derived from an EMBL/GenBank/DDBJ whole genome shotgun (WGS) entry which is preliminary data.</text>
</comment>
<feature type="compositionally biased region" description="Polar residues" evidence="1">
    <location>
        <begin position="142"/>
        <end position="152"/>
    </location>
</feature>
<reference evidence="2" key="1">
    <citation type="submission" date="2020-07" db="EMBL/GenBank/DDBJ databases">
        <title>Multicomponent nature underlies the extraordinary mechanical properties of spider dragline silk.</title>
        <authorList>
            <person name="Kono N."/>
            <person name="Nakamura H."/>
            <person name="Mori M."/>
            <person name="Yoshida Y."/>
            <person name="Ohtoshi R."/>
            <person name="Malay A.D."/>
            <person name="Moran D.A.P."/>
            <person name="Tomita M."/>
            <person name="Numata K."/>
            <person name="Arakawa K."/>
        </authorList>
    </citation>
    <scope>NUCLEOTIDE SEQUENCE</scope>
</reference>
<sequence>MILDNKNSSVDNSYLKSMGNYSKYSLEYPEKKKNKLSEEVDKSSINSVVIKDASLANNRHFRMNPDKESSNIRDFEFLKNDNTHKYLQHSMEGKRYGSSQESAKSDPYSVVTIAVSNTTKSDIALGLDYENSKNVDEEDSSKSLNSSDQQTEPLDLTVQKFQNDINSAELKSIDQSLSISQDVLSLNSSSTEKNPSKISVDELIQNIILDSLDFGKKPQVTRIAANESKASILEAEVKSKKDLQREPMNDLNKSSVELSDSVYIPSVLTNGNNLGSTISSENKSSNITEKESLSSNILTMPPNINGTVPKATFKADKISSEKTLPDPKTLTSSHNIAPNIDSSLLPKDLARELCFDFLHFTTKWNTYQKDLENKLTKGQSEMETLIKNTAKICRKIEDVSVSTSQEKEEAKKSFFQLQYLILTASSKLVPFFSKASDMQKDFQSLHTSMEQYNNGVDMRLARIFSVICEKK</sequence>
<evidence type="ECO:0000313" key="3">
    <source>
        <dbReference type="Proteomes" id="UP000887116"/>
    </source>
</evidence>
<organism evidence="2 3">
    <name type="scientific">Trichonephila clavata</name>
    <name type="common">Joro spider</name>
    <name type="synonym">Nephila clavata</name>
    <dbReference type="NCBI Taxonomy" id="2740835"/>
    <lineage>
        <taxon>Eukaryota</taxon>
        <taxon>Metazoa</taxon>
        <taxon>Ecdysozoa</taxon>
        <taxon>Arthropoda</taxon>
        <taxon>Chelicerata</taxon>
        <taxon>Arachnida</taxon>
        <taxon>Araneae</taxon>
        <taxon>Araneomorphae</taxon>
        <taxon>Entelegynae</taxon>
        <taxon>Araneoidea</taxon>
        <taxon>Nephilidae</taxon>
        <taxon>Trichonephila</taxon>
    </lineage>
</organism>
<accession>A0A8X6FVW7</accession>
<name>A0A8X6FVW7_TRICU</name>
<evidence type="ECO:0000313" key="2">
    <source>
        <dbReference type="EMBL" id="GFQ90011.1"/>
    </source>
</evidence>
<feature type="region of interest" description="Disordered" evidence="1">
    <location>
        <begin position="131"/>
        <end position="152"/>
    </location>
</feature>
<gene>
    <name evidence="2" type="ORF">TNCT_662791</name>
</gene>